<comment type="pathway">
    <text evidence="1">Porphyrin-containing compound metabolism; siroheme biosynthesis; sirohydrochlorin from precorrin-2: step 1/1.</text>
</comment>
<reference evidence="8" key="1">
    <citation type="submission" date="2019-03" db="EMBL/GenBank/DDBJ databases">
        <authorList>
            <person name="Hao L."/>
        </authorList>
    </citation>
    <scope>NUCLEOTIDE SEQUENCE</scope>
</reference>
<comment type="catalytic activity">
    <reaction evidence="6">
        <text>precorrin-2 + NAD(+) = sirohydrochlorin + NADH + 2 H(+)</text>
        <dbReference type="Rhea" id="RHEA:15613"/>
        <dbReference type="ChEBI" id="CHEBI:15378"/>
        <dbReference type="ChEBI" id="CHEBI:57540"/>
        <dbReference type="ChEBI" id="CHEBI:57945"/>
        <dbReference type="ChEBI" id="CHEBI:58351"/>
        <dbReference type="ChEBI" id="CHEBI:58827"/>
        <dbReference type="EC" id="1.3.1.76"/>
    </reaction>
</comment>
<keyword evidence="3" id="KW-0560">Oxidoreductase</keyword>
<dbReference type="EMBL" id="CAADRN010000160">
    <property type="protein sequence ID" value="VFU14079.1"/>
    <property type="molecule type" value="Genomic_DNA"/>
</dbReference>
<dbReference type="SUPFAM" id="SSF75615">
    <property type="entry name" value="Siroheme synthase middle domains-like"/>
    <property type="match status" value="1"/>
</dbReference>
<keyword evidence="4" id="KW-0520">NAD</keyword>
<dbReference type="InterPro" id="IPR036291">
    <property type="entry name" value="NAD(P)-bd_dom_sf"/>
</dbReference>
<evidence type="ECO:0000256" key="2">
    <source>
        <dbReference type="ARBA" id="ARBA00012400"/>
    </source>
</evidence>
<dbReference type="Pfam" id="PF14824">
    <property type="entry name" value="Sirohm_synth_M"/>
    <property type="match status" value="1"/>
</dbReference>
<dbReference type="GO" id="GO:0019354">
    <property type="term" value="P:siroheme biosynthetic process"/>
    <property type="evidence" value="ECO:0007669"/>
    <property type="project" value="UniProtKB-UniPathway"/>
</dbReference>
<dbReference type="GO" id="GO:0043115">
    <property type="term" value="F:precorrin-2 dehydrogenase activity"/>
    <property type="evidence" value="ECO:0007669"/>
    <property type="project" value="UniProtKB-EC"/>
</dbReference>
<gene>
    <name evidence="8" type="primary">CysG</name>
    <name evidence="8" type="ORF">SCFA_2420001</name>
</gene>
<organism evidence="8">
    <name type="scientific">anaerobic digester metagenome</name>
    <dbReference type="NCBI Taxonomy" id="1263854"/>
    <lineage>
        <taxon>unclassified sequences</taxon>
        <taxon>metagenomes</taxon>
        <taxon>ecological metagenomes</taxon>
    </lineage>
</organism>
<dbReference type="UniPathway" id="UPA00262">
    <property type="reaction ID" value="UER00222"/>
</dbReference>
<dbReference type="EC" id="1.3.1.76" evidence="2"/>
<evidence type="ECO:0000256" key="6">
    <source>
        <dbReference type="ARBA" id="ARBA00047561"/>
    </source>
</evidence>
<keyword evidence="5" id="KW-0627">Porphyrin biosynthesis</keyword>
<evidence type="ECO:0000256" key="5">
    <source>
        <dbReference type="ARBA" id="ARBA00023244"/>
    </source>
</evidence>
<dbReference type="PANTHER" id="PTHR35330:SF1">
    <property type="entry name" value="SIROHEME BIOSYNTHESIS PROTEIN MET8"/>
    <property type="match status" value="1"/>
</dbReference>
<dbReference type="InterPro" id="IPR042518">
    <property type="entry name" value="SirC_C"/>
</dbReference>
<dbReference type="AlphaFoldDB" id="A0A485LZP9"/>
<dbReference type="NCBIfam" id="TIGR01470">
    <property type="entry name" value="cysG_Nterm"/>
    <property type="match status" value="1"/>
</dbReference>
<dbReference type="InterPro" id="IPR006367">
    <property type="entry name" value="Sirohaem_synthase_N"/>
</dbReference>
<dbReference type="InterPro" id="IPR028161">
    <property type="entry name" value="Met8-like"/>
</dbReference>
<dbReference type="Gene3D" id="1.10.8.610">
    <property type="entry name" value="SirC, precorrin-2 dehydrogenase, C-terminal helical domain-like"/>
    <property type="match status" value="1"/>
</dbReference>
<dbReference type="PANTHER" id="PTHR35330">
    <property type="entry name" value="SIROHEME BIOSYNTHESIS PROTEIN MET8"/>
    <property type="match status" value="1"/>
</dbReference>
<dbReference type="InterPro" id="IPR028281">
    <property type="entry name" value="Sirohaem_synthase_central"/>
</dbReference>
<name>A0A485LZP9_9ZZZZ</name>
<sequence>MPGRYPISLDLSQKICLVVGGGPVAERKVKSLLECGALVRVVSPEITPGLENLADEGRIDCRRRQFRPPDLEGVFLVIGSTNQETVNRQVAEEGVARNLLVNIVDDPRKGNFFVPSIVKRGSLTIAVSTDGKSPMLARKIREELEVIYGPQYQEYLDLVGKLREDVIRNVQDPEKKREILESFAADGVLGLLKEGRIGEVKEMLLNAYCGCGP</sequence>
<proteinExistence type="predicted"/>
<dbReference type="SUPFAM" id="SSF51735">
    <property type="entry name" value="NAD(P)-binding Rossmann-fold domains"/>
    <property type="match status" value="1"/>
</dbReference>
<dbReference type="Gene3D" id="3.40.50.720">
    <property type="entry name" value="NAD(P)-binding Rossmann-like Domain"/>
    <property type="match status" value="1"/>
</dbReference>
<feature type="domain" description="Siroheme synthase central" evidence="7">
    <location>
        <begin position="120"/>
        <end position="145"/>
    </location>
</feature>
<dbReference type="GO" id="GO:0004325">
    <property type="term" value="F:ferrochelatase activity"/>
    <property type="evidence" value="ECO:0007669"/>
    <property type="project" value="InterPro"/>
</dbReference>
<evidence type="ECO:0000313" key="8">
    <source>
        <dbReference type="EMBL" id="VFU14079.1"/>
    </source>
</evidence>
<evidence type="ECO:0000256" key="3">
    <source>
        <dbReference type="ARBA" id="ARBA00023002"/>
    </source>
</evidence>
<accession>A0A485LZP9</accession>
<evidence type="ECO:0000259" key="7">
    <source>
        <dbReference type="Pfam" id="PF14824"/>
    </source>
</evidence>
<evidence type="ECO:0000256" key="4">
    <source>
        <dbReference type="ARBA" id="ARBA00023027"/>
    </source>
</evidence>
<evidence type="ECO:0000256" key="1">
    <source>
        <dbReference type="ARBA" id="ARBA00005010"/>
    </source>
</evidence>
<dbReference type="Pfam" id="PF13241">
    <property type="entry name" value="NAD_binding_7"/>
    <property type="match status" value="1"/>
</dbReference>
<protein>
    <recommendedName>
        <fullName evidence="2">precorrin-2 dehydrogenase</fullName>
        <ecNumber evidence="2">1.3.1.76</ecNumber>
    </recommendedName>
</protein>